<dbReference type="InterPro" id="IPR003494">
    <property type="entry name" value="SHS2_FtsA"/>
</dbReference>
<keyword evidence="2 5" id="KW-0132">Cell division</keyword>
<evidence type="ECO:0000313" key="9">
    <source>
        <dbReference type="Proteomes" id="UP000037446"/>
    </source>
</evidence>
<dbReference type="Pfam" id="PF02491">
    <property type="entry name" value="SHS2_FTSA"/>
    <property type="match status" value="1"/>
</dbReference>
<comment type="function">
    <text evidence="5 6">Cell division protein that is involved in the assembly of the Z ring. May serve as a membrane anchor for the Z ring.</text>
</comment>
<dbReference type="GeneID" id="93686144"/>
<comment type="subcellular location">
    <subcellularLocation>
        <location evidence="5">Cell membrane</location>
        <topology evidence="5">Peripheral membrane protein</topology>
        <orientation evidence="5">Cytoplasmic side</orientation>
    </subcellularLocation>
    <text evidence="5">Localizes to the Z ring in an FtsZ-dependent manner. Targeted to the membrane through a conserved C-terminal amphipathic helix.</text>
</comment>
<evidence type="ECO:0000256" key="2">
    <source>
        <dbReference type="ARBA" id="ARBA00022618"/>
    </source>
</evidence>
<dbReference type="PATRIC" id="fig|1306953.7.peg.553"/>
<gene>
    <name evidence="5" type="primary">ftsA</name>
    <name evidence="8" type="ORF">J121_547</name>
</gene>
<dbReference type="Pfam" id="PF14450">
    <property type="entry name" value="FtsA"/>
    <property type="match status" value="1"/>
</dbReference>
<comment type="caution">
    <text evidence="8">The sequence shown here is derived from an EMBL/GenBank/DDBJ whole genome shotgun (WGS) entry which is preliminary data.</text>
</comment>
<evidence type="ECO:0000259" key="7">
    <source>
        <dbReference type="SMART" id="SM00842"/>
    </source>
</evidence>
<feature type="domain" description="SHS2" evidence="7">
    <location>
        <begin position="12"/>
        <end position="198"/>
    </location>
</feature>
<dbReference type="HAMAP" id="MF_02033">
    <property type="entry name" value="FtsA"/>
    <property type="match status" value="1"/>
</dbReference>
<dbReference type="CDD" id="cd24048">
    <property type="entry name" value="ASKHA_NBD_FtsA"/>
    <property type="match status" value="1"/>
</dbReference>
<sequence>MATQQPRITRVFGAVNIGSFRVSAMIMGQAEDGAMIVLGSSHRASDGIKRGYVTDMRTASHAIRTAVEKAEANANTSIQSVWIGCAGAGLSSRISSVEIAIGGRRIEEDDIEHLLYAARDHLHPDGRMVLHAQPAHYTLDGAHGVANPKGLHAEALGVDVHVTLAEGAPVRNLIEAVQTAHLDVEGVVASPLAAAHACLTGEERDLGVALVEIGAQVTNVSVHAAGMLLGLKSIPIGSNDITDAIASSLGIRRSQAERLKCVSGSAIATPTDHREMIPVNGPGEEPGGPLARGADEHNRIARAELVAIVTDRLGIATAEIGKALKSMGFTGAQGGQVVLTGGGAELHGVAEFMQGALGRPVRIGKPPVLQGLPEAHATPGFATLAGLCLYAADDPVDIRSVGPRYQPTKRYRGMGLVNRVFQAVREYF</sequence>
<dbReference type="PANTHER" id="PTHR32432:SF4">
    <property type="entry name" value="CELL DIVISION PROTEIN FTSA"/>
    <property type="match status" value="1"/>
</dbReference>
<dbReference type="SUPFAM" id="SSF53067">
    <property type="entry name" value="Actin-like ATPase domain"/>
    <property type="match status" value="2"/>
</dbReference>
<dbReference type="RefSeq" id="WP_050600734.1">
    <property type="nucleotide sequence ID" value="NZ_JYNE01000026.1"/>
</dbReference>
<protein>
    <recommendedName>
        <fullName evidence="5 6">Cell division protein FtsA</fullName>
    </recommendedName>
</protein>
<dbReference type="STRING" id="1306953.J121_547"/>
<comment type="subunit">
    <text evidence="5">Self-interacts. Interacts with FtsZ.</text>
</comment>
<evidence type="ECO:0000256" key="5">
    <source>
        <dbReference type="HAMAP-Rule" id="MF_02033"/>
    </source>
</evidence>
<dbReference type="GO" id="GO:0009898">
    <property type="term" value="C:cytoplasmic side of plasma membrane"/>
    <property type="evidence" value="ECO:0007669"/>
    <property type="project" value="UniProtKB-UniRule"/>
</dbReference>
<dbReference type="GO" id="GO:0032153">
    <property type="term" value="C:cell division site"/>
    <property type="evidence" value="ECO:0007669"/>
    <property type="project" value="UniProtKB-UniRule"/>
</dbReference>
<dbReference type="GO" id="GO:0043093">
    <property type="term" value="P:FtsZ-dependent cytokinesis"/>
    <property type="evidence" value="ECO:0007669"/>
    <property type="project" value="UniProtKB-UniRule"/>
</dbReference>
<organism evidence="8 9">
    <name type="scientific">Qipengyuania citrea LAMA 915</name>
    <dbReference type="NCBI Taxonomy" id="1306953"/>
    <lineage>
        <taxon>Bacteria</taxon>
        <taxon>Pseudomonadati</taxon>
        <taxon>Pseudomonadota</taxon>
        <taxon>Alphaproteobacteria</taxon>
        <taxon>Sphingomonadales</taxon>
        <taxon>Erythrobacteraceae</taxon>
        <taxon>Qipengyuania</taxon>
    </lineage>
</organism>
<dbReference type="NCBIfam" id="TIGR01174">
    <property type="entry name" value="ftsA"/>
    <property type="match status" value="1"/>
</dbReference>
<comment type="similarity">
    <text evidence="5 6">Belongs to the FtsA/MreB family.</text>
</comment>
<evidence type="ECO:0000256" key="6">
    <source>
        <dbReference type="PIRNR" id="PIRNR003101"/>
    </source>
</evidence>
<dbReference type="Proteomes" id="UP000037446">
    <property type="component" value="Unassembled WGS sequence"/>
</dbReference>
<dbReference type="InterPro" id="IPR043129">
    <property type="entry name" value="ATPase_NBD"/>
</dbReference>
<dbReference type="AlphaFoldDB" id="A0A0L1KBW3"/>
<dbReference type="SMART" id="SM00842">
    <property type="entry name" value="FtsA"/>
    <property type="match status" value="1"/>
</dbReference>
<keyword evidence="1 5" id="KW-1003">Cell membrane</keyword>
<evidence type="ECO:0000256" key="1">
    <source>
        <dbReference type="ARBA" id="ARBA00022475"/>
    </source>
</evidence>
<evidence type="ECO:0000256" key="3">
    <source>
        <dbReference type="ARBA" id="ARBA00023136"/>
    </source>
</evidence>
<dbReference type="Gene3D" id="3.30.1490.110">
    <property type="match status" value="1"/>
</dbReference>
<proteinExistence type="inferred from homology"/>
<name>A0A0L1KBW3_9SPHN</name>
<keyword evidence="4 5" id="KW-0131">Cell cycle</keyword>
<dbReference type="PANTHER" id="PTHR32432">
    <property type="entry name" value="CELL DIVISION PROTEIN FTSA-RELATED"/>
    <property type="match status" value="1"/>
</dbReference>
<dbReference type="InterPro" id="IPR020823">
    <property type="entry name" value="Cell_div_FtsA"/>
</dbReference>
<dbReference type="PIRSF" id="PIRSF003101">
    <property type="entry name" value="FtsA"/>
    <property type="match status" value="1"/>
</dbReference>
<dbReference type="EMBL" id="JYNE01000026">
    <property type="protein sequence ID" value="KNH01416.1"/>
    <property type="molecule type" value="Genomic_DNA"/>
</dbReference>
<evidence type="ECO:0000256" key="4">
    <source>
        <dbReference type="ARBA" id="ARBA00023306"/>
    </source>
</evidence>
<dbReference type="InterPro" id="IPR050696">
    <property type="entry name" value="FtsA/MreB"/>
</dbReference>
<evidence type="ECO:0000313" key="8">
    <source>
        <dbReference type="EMBL" id="KNH01416.1"/>
    </source>
</evidence>
<reference evidence="8" key="1">
    <citation type="submission" date="2015-02" db="EMBL/GenBank/DDBJ databases">
        <authorList>
            <person name="Chooi Y.-H."/>
        </authorList>
    </citation>
    <scope>NUCLEOTIDE SEQUENCE [LARGE SCALE GENOMIC DNA]</scope>
    <source>
        <strain evidence="8">LAMA 915</strain>
    </source>
</reference>
<dbReference type="Gene3D" id="3.30.420.40">
    <property type="match status" value="1"/>
</dbReference>
<accession>A0A0L1KBW3</accession>
<keyword evidence="3 5" id="KW-0472">Membrane</keyword>